<protein>
    <submittedName>
        <fullName evidence="3">Flagellar protein</fullName>
    </submittedName>
</protein>
<reference evidence="3 4" key="1">
    <citation type="submission" date="2015-12" db="EMBL/GenBank/DDBJ databases">
        <authorList>
            <person name="Shamseldin A."/>
            <person name="Moawad H."/>
            <person name="Abd El-Rahim W.M."/>
            <person name="Sadowsky M.J."/>
        </authorList>
    </citation>
    <scope>NUCLEOTIDE SEQUENCE [LARGE SCALE GENOMIC DNA]</scope>
    <source>
        <strain evidence="3 4">JC234</strain>
    </source>
</reference>
<dbReference type="AlphaFoldDB" id="A0A1C1YRN0"/>
<gene>
    <name evidence="3" type="ORF">AWJ14_19025</name>
</gene>
<keyword evidence="1" id="KW-0732">Signal</keyword>
<keyword evidence="3" id="KW-0282">Flagellum</keyword>
<keyword evidence="4" id="KW-1185">Reference proteome</keyword>
<dbReference type="RefSeq" id="WP_066181924.1">
    <property type="nucleotide sequence ID" value="NZ_LQZT01000042.1"/>
</dbReference>
<dbReference type="STRING" id="1480615.AWJ14_19025"/>
<keyword evidence="3" id="KW-0966">Cell projection</keyword>
<accession>A0A1C1YRN0</accession>
<dbReference type="Pfam" id="PF03448">
    <property type="entry name" value="MgtE_N"/>
    <property type="match status" value="1"/>
</dbReference>
<dbReference type="InterPro" id="IPR006668">
    <property type="entry name" value="Mg_transptr_MgtE_intracell_dom"/>
</dbReference>
<dbReference type="SUPFAM" id="SSF158791">
    <property type="entry name" value="MgtE N-terminal domain-like"/>
    <property type="match status" value="1"/>
</dbReference>
<evidence type="ECO:0000259" key="2">
    <source>
        <dbReference type="Pfam" id="PF03448"/>
    </source>
</evidence>
<dbReference type="Gene3D" id="1.25.60.10">
    <property type="entry name" value="MgtE N-terminal domain-like"/>
    <property type="match status" value="1"/>
</dbReference>
<keyword evidence="3" id="KW-0969">Cilium</keyword>
<evidence type="ECO:0000313" key="3">
    <source>
        <dbReference type="EMBL" id="OCW56192.1"/>
    </source>
</evidence>
<evidence type="ECO:0000256" key="1">
    <source>
        <dbReference type="SAM" id="SignalP"/>
    </source>
</evidence>
<feature type="signal peptide" evidence="1">
    <location>
        <begin position="1"/>
        <end position="23"/>
    </location>
</feature>
<organism evidence="3 4">
    <name type="scientific">Hoeflea olei</name>
    <dbReference type="NCBI Taxonomy" id="1480615"/>
    <lineage>
        <taxon>Bacteria</taxon>
        <taxon>Pseudomonadati</taxon>
        <taxon>Pseudomonadota</taxon>
        <taxon>Alphaproteobacteria</taxon>
        <taxon>Hyphomicrobiales</taxon>
        <taxon>Rhizobiaceae</taxon>
        <taxon>Hoeflea</taxon>
    </lineage>
</organism>
<proteinExistence type="predicted"/>
<dbReference type="Proteomes" id="UP000094795">
    <property type="component" value="Unassembled WGS sequence"/>
</dbReference>
<feature type="chain" id="PRO_5008656355" evidence="1">
    <location>
        <begin position="24"/>
        <end position="175"/>
    </location>
</feature>
<dbReference type="InterPro" id="IPR038076">
    <property type="entry name" value="MgtE_N_sf"/>
</dbReference>
<feature type="domain" description="Magnesium transporter MgtE intracellular" evidence="2">
    <location>
        <begin position="102"/>
        <end position="158"/>
    </location>
</feature>
<evidence type="ECO:0000313" key="4">
    <source>
        <dbReference type="Proteomes" id="UP000094795"/>
    </source>
</evidence>
<dbReference type="OrthoDB" id="9810610at2"/>
<comment type="caution">
    <text evidence="3">The sequence shown here is derived from an EMBL/GenBank/DDBJ whole genome shotgun (WGS) entry which is preliminary data.</text>
</comment>
<dbReference type="EMBL" id="LQZT01000042">
    <property type="protein sequence ID" value="OCW56192.1"/>
    <property type="molecule type" value="Genomic_DNA"/>
</dbReference>
<name>A0A1C1YRN0_9HYPH</name>
<sequence length="175" mass="19100">MRLPRHPSSLVSLRRLGPASVLAAGLLVSGALAQQAPPATSDEDVRAFCGNIVDAARDQRYLLQKKELEDLQAGVDERLKRLEEKSSQYKEWLKKREEFMRVAESQLVDIYKNMKSDAAAQQLEILSPEVAAAIIMKLNPRLASSILNEMDSTKAAGLTGIIASAASADKPKDPS</sequence>